<organism evidence="4 5">
    <name type="scientific">Allacma fusca</name>
    <dbReference type="NCBI Taxonomy" id="39272"/>
    <lineage>
        <taxon>Eukaryota</taxon>
        <taxon>Metazoa</taxon>
        <taxon>Ecdysozoa</taxon>
        <taxon>Arthropoda</taxon>
        <taxon>Hexapoda</taxon>
        <taxon>Collembola</taxon>
        <taxon>Symphypleona</taxon>
        <taxon>Sminthuridae</taxon>
        <taxon>Allacma</taxon>
    </lineage>
</organism>
<dbReference type="AlphaFoldDB" id="A0A8J2PJ49"/>
<keyword evidence="2" id="KW-0597">Phosphoprotein</keyword>
<evidence type="ECO:0000313" key="5">
    <source>
        <dbReference type="Proteomes" id="UP000708208"/>
    </source>
</evidence>
<gene>
    <name evidence="4" type="ORF">AFUS01_LOCUS34277</name>
</gene>
<dbReference type="GO" id="GO:0004312">
    <property type="term" value="F:fatty acid synthase activity"/>
    <property type="evidence" value="ECO:0007669"/>
    <property type="project" value="TreeGrafter"/>
</dbReference>
<accession>A0A8J2PJ49</accession>
<dbReference type="EMBL" id="CAJVCH010531690">
    <property type="protein sequence ID" value="CAG7824099.1"/>
    <property type="molecule type" value="Genomic_DNA"/>
</dbReference>
<dbReference type="OrthoDB" id="329835at2759"/>
<reference evidence="4" key="1">
    <citation type="submission" date="2021-06" db="EMBL/GenBank/DDBJ databases">
        <authorList>
            <person name="Hodson N. C."/>
            <person name="Mongue J. A."/>
            <person name="Jaron S. K."/>
        </authorList>
    </citation>
    <scope>NUCLEOTIDE SEQUENCE</scope>
</reference>
<dbReference type="InterPro" id="IPR050091">
    <property type="entry name" value="PKS_NRPS_Biosynth_Enz"/>
</dbReference>
<evidence type="ECO:0000256" key="1">
    <source>
        <dbReference type="ARBA" id="ARBA00022450"/>
    </source>
</evidence>
<name>A0A8J2PJ49_9HEXA</name>
<protein>
    <recommendedName>
        <fullName evidence="3">Beta-ketoacyl synthase-like N-terminal domain-containing protein</fullName>
    </recommendedName>
</protein>
<evidence type="ECO:0000313" key="4">
    <source>
        <dbReference type="EMBL" id="CAG7824099.1"/>
    </source>
</evidence>
<keyword evidence="1" id="KW-0596">Phosphopantetheine</keyword>
<dbReference type="Proteomes" id="UP000708208">
    <property type="component" value="Unassembled WGS sequence"/>
</dbReference>
<dbReference type="PANTHER" id="PTHR43775">
    <property type="entry name" value="FATTY ACID SYNTHASE"/>
    <property type="match status" value="1"/>
</dbReference>
<feature type="non-terminal residue" evidence="4">
    <location>
        <position position="1"/>
    </location>
</feature>
<comment type="caution">
    <text evidence="4">The sequence shown here is derived from an EMBL/GenBank/DDBJ whole genome shotgun (WGS) entry which is preliminary data.</text>
</comment>
<sequence length="75" mass="8635">MVNTETEFVITGLSGRFPKAPNVDEFWNNLLRRKDGITDPDDRLPFHSGKLQELDKFDAEYFGISKAEVDSMDIR</sequence>
<dbReference type="InterPro" id="IPR014030">
    <property type="entry name" value="Ketoacyl_synth_N"/>
</dbReference>
<proteinExistence type="predicted"/>
<dbReference type="GO" id="GO:0006633">
    <property type="term" value="P:fatty acid biosynthetic process"/>
    <property type="evidence" value="ECO:0007669"/>
    <property type="project" value="TreeGrafter"/>
</dbReference>
<dbReference type="Pfam" id="PF00109">
    <property type="entry name" value="ketoacyl-synt"/>
    <property type="match status" value="1"/>
</dbReference>
<dbReference type="PANTHER" id="PTHR43775:SF37">
    <property type="entry name" value="SI:DKEY-61P9.11"/>
    <property type="match status" value="1"/>
</dbReference>
<evidence type="ECO:0000256" key="2">
    <source>
        <dbReference type="ARBA" id="ARBA00022553"/>
    </source>
</evidence>
<feature type="domain" description="Beta-ketoacyl synthase-like N-terminal" evidence="3">
    <location>
        <begin position="9"/>
        <end position="73"/>
    </location>
</feature>
<keyword evidence="5" id="KW-1185">Reference proteome</keyword>
<evidence type="ECO:0000259" key="3">
    <source>
        <dbReference type="Pfam" id="PF00109"/>
    </source>
</evidence>